<evidence type="ECO:0008006" key="3">
    <source>
        <dbReference type="Google" id="ProtNLM"/>
    </source>
</evidence>
<dbReference type="EMBL" id="JAOCDG010000003">
    <property type="protein sequence ID" value="MDH0687066.1"/>
    <property type="molecule type" value="Genomic_DNA"/>
</dbReference>
<evidence type="ECO:0000313" key="2">
    <source>
        <dbReference type="Proteomes" id="UP001161139"/>
    </source>
</evidence>
<proteinExistence type="predicted"/>
<name>A0ABD4XWG8_STUST</name>
<comment type="caution">
    <text evidence="1">The sequence shown here is derived from an EMBL/GenBank/DDBJ whole genome shotgun (WGS) entry which is preliminary data.</text>
</comment>
<evidence type="ECO:0000313" key="1">
    <source>
        <dbReference type="EMBL" id="MDH0687066.1"/>
    </source>
</evidence>
<reference evidence="1" key="1">
    <citation type="submission" date="2022-09" db="EMBL/GenBank/DDBJ databases">
        <title>Intensive care unit water sources are persistently colonized with multi-drug resistant bacteria and are the site of extensive horizontal gene transfer of antibiotic resistance genes.</title>
        <authorList>
            <person name="Diorio-Toth L."/>
        </authorList>
    </citation>
    <scope>NUCLEOTIDE SEQUENCE</scope>
    <source>
        <strain evidence="1">GD03864</strain>
    </source>
</reference>
<protein>
    <recommendedName>
        <fullName evidence="3">ASCH domain-containing protein</fullName>
    </recommendedName>
</protein>
<dbReference type="RefSeq" id="WP_279649020.1">
    <property type="nucleotide sequence ID" value="NZ_JAOCDG010000003.1"/>
</dbReference>
<sequence length="162" mass="17940">MSIPEDVIVLDEMRSKVYQDLRQLSLRMPVGVNIESCTIAGQPTGQGSLFDPPAADVVAGYEWPTGSGRCLTVQQLIDSCPVGREGDQIPVTGLDRYNKGAPLAVARILAVSLGRLEDISDDEIHAEGYANWTEYAFHWNQRYPKAPWDLNPLCWIIRVVQG</sequence>
<accession>A0ABD4XWG8</accession>
<organism evidence="1 2">
    <name type="scientific">Stutzerimonas stutzeri</name>
    <name type="common">Pseudomonas stutzeri</name>
    <dbReference type="NCBI Taxonomy" id="316"/>
    <lineage>
        <taxon>Bacteria</taxon>
        <taxon>Pseudomonadati</taxon>
        <taxon>Pseudomonadota</taxon>
        <taxon>Gammaproteobacteria</taxon>
        <taxon>Pseudomonadales</taxon>
        <taxon>Pseudomonadaceae</taxon>
        <taxon>Stutzerimonas</taxon>
    </lineage>
</organism>
<gene>
    <name evidence="1" type="ORF">N5D09_03060</name>
</gene>
<dbReference type="Proteomes" id="UP001161139">
    <property type="component" value="Unassembled WGS sequence"/>
</dbReference>
<dbReference type="AlphaFoldDB" id="A0ABD4XWG8"/>